<evidence type="ECO:0000313" key="2">
    <source>
        <dbReference type="EMBL" id="KAI9180312.1"/>
    </source>
</evidence>
<protein>
    <submittedName>
        <fullName evidence="2">Uncharacterized protein</fullName>
    </submittedName>
</protein>
<feature type="region of interest" description="Disordered" evidence="1">
    <location>
        <begin position="46"/>
        <end position="67"/>
    </location>
</feature>
<evidence type="ECO:0000256" key="1">
    <source>
        <dbReference type="SAM" id="MobiDB-lite"/>
    </source>
</evidence>
<proteinExistence type="predicted"/>
<dbReference type="Proteomes" id="UP001064489">
    <property type="component" value="Chromosome 4"/>
</dbReference>
<reference evidence="2" key="2">
    <citation type="submission" date="2023-02" db="EMBL/GenBank/DDBJ databases">
        <authorList>
            <person name="Swenson N.G."/>
            <person name="Wegrzyn J.L."/>
            <person name="Mcevoy S.L."/>
        </authorList>
    </citation>
    <scope>NUCLEOTIDE SEQUENCE</scope>
    <source>
        <strain evidence="2">91603</strain>
        <tissue evidence="2">Leaf</tissue>
    </source>
</reference>
<gene>
    <name evidence="2" type="ORF">LWI28_003482</name>
</gene>
<reference evidence="2" key="1">
    <citation type="journal article" date="2022" name="Plant J.">
        <title>Strategies of tolerance reflected in two North American maple genomes.</title>
        <authorList>
            <person name="McEvoy S.L."/>
            <person name="Sezen U.U."/>
            <person name="Trouern-Trend A."/>
            <person name="McMahon S.M."/>
            <person name="Schaberg P.G."/>
            <person name="Yang J."/>
            <person name="Wegrzyn J.L."/>
            <person name="Swenson N.G."/>
        </authorList>
    </citation>
    <scope>NUCLEOTIDE SEQUENCE</scope>
    <source>
        <strain evidence="2">91603</strain>
    </source>
</reference>
<dbReference type="EMBL" id="JAJSOW010000101">
    <property type="protein sequence ID" value="KAI9180312.1"/>
    <property type="molecule type" value="Genomic_DNA"/>
</dbReference>
<feature type="compositionally biased region" description="Basic and acidic residues" evidence="1">
    <location>
        <begin position="8"/>
        <end position="23"/>
    </location>
</feature>
<name>A0AAD5IYT2_ACENE</name>
<keyword evidence="3" id="KW-1185">Reference proteome</keyword>
<accession>A0AAD5IYT2</accession>
<sequence length="229" mass="26208">MYGSDSFGRTRDNILRQRDETRGGVEGNQVFHRDFKTYGRQTYASAVKSNSNSEGERKSGQQDRLSMSWIGSPEDNSWLSKSAVGQLMEFANVDQFSRIETVVNVRVRNTIFLVRLVESSDPVSKNWVDEILALRPGIFQNQKTEEGKGSQDVRSQFIGDSWLEKKPKSSKRKKDSRTCFPILNPREICEKSWFFGKGKSWWVQKLKVNHRRSGIGTGCNRIGKSQMSN</sequence>
<feature type="region of interest" description="Disordered" evidence="1">
    <location>
        <begin position="1"/>
        <end position="26"/>
    </location>
</feature>
<evidence type="ECO:0000313" key="3">
    <source>
        <dbReference type="Proteomes" id="UP001064489"/>
    </source>
</evidence>
<dbReference type="AlphaFoldDB" id="A0AAD5IYT2"/>
<comment type="caution">
    <text evidence="2">The sequence shown here is derived from an EMBL/GenBank/DDBJ whole genome shotgun (WGS) entry which is preliminary data.</text>
</comment>
<organism evidence="2 3">
    <name type="scientific">Acer negundo</name>
    <name type="common">Box elder</name>
    <dbReference type="NCBI Taxonomy" id="4023"/>
    <lineage>
        <taxon>Eukaryota</taxon>
        <taxon>Viridiplantae</taxon>
        <taxon>Streptophyta</taxon>
        <taxon>Embryophyta</taxon>
        <taxon>Tracheophyta</taxon>
        <taxon>Spermatophyta</taxon>
        <taxon>Magnoliopsida</taxon>
        <taxon>eudicotyledons</taxon>
        <taxon>Gunneridae</taxon>
        <taxon>Pentapetalae</taxon>
        <taxon>rosids</taxon>
        <taxon>malvids</taxon>
        <taxon>Sapindales</taxon>
        <taxon>Sapindaceae</taxon>
        <taxon>Hippocastanoideae</taxon>
        <taxon>Acereae</taxon>
        <taxon>Acer</taxon>
    </lineage>
</organism>